<reference evidence="2" key="1">
    <citation type="submission" date="2018-05" db="EMBL/GenBank/DDBJ databases">
        <authorList>
            <person name="Lanie J.A."/>
            <person name="Ng W.-L."/>
            <person name="Kazmierczak K.M."/>
            <person name="Andrzejewski T.M."/>
            <person name="Davidsen T.M."/>
            <person name="Wayne K.J."/>
            <person name="Tettelin H."/>
            <person name="Glass J.I."/>
            <person name="Rusch D."/>
            <person name="Podicherti R."/>
            <person name="Tsui H.-C.T."/>
            <person name="Winkler M.E."/>
        </authorList>
    </citation>
    <scope>NUCLEOTIDE SEQUENCE</scope>
</reference>
<dbReference type="Pfam" id="PF05368">
    <property type="entry name" value="NmrA"/>
    <property type="match status" value="1"/>
</dbReference>
<evidence type="ECO:0000313" key="2">
    <source>
        <dbReference type="EMBL" id="SVA54090.1"/>
    </source>
</evidence>
<gene>
    <name evidence="2" type="ORF">METZ01_LOCUS106944</name>
</gene>
<dbReference type="EMBL" id="UINC01012377">
    <property type="protein sequence ID" value="SVA54090.1"/>
    <property type="molecule type" value="Genomic_DNA"/>
</dbReference>
<dbReference type="PANTHER" id="PTHR43162">
    <property type="match status" value="1"/>
</dbReference>
<organism evidence="2">
    <name type="scientific">marine metagenome</name>
    <dbReference type="NCBI Taxonomy" id="408172"/>
    <lineage>
        <taxon>unclassified sequences</taxon>
        <taxon>metagenomes</taxon>
        <taxon>ecological metagenomes</taxon>
    </lineage>
</organism>
<dbReference type="InterPro" id="IPR036291">
    <property type="entry name" value="NAD(P)-bd_dom_sf"/>
</dbReference>
<sequence>MNRVLVFGASSDQGIPLVNTLIRKGYNVRAAIRNPEKYKNEIASNIETIKADLNDVETLREASEGIDSIAMNLPFVFDKSIAKKWGLNIISAATDMGVRKIVFNTSCYVAPNDNGIEAHDGRRQIEKAIENSGMDYVVIRSLVFMDNLLRFWSKPSIVNHNIFAYPCDPSLKISWICLEDVAAFMVAALSSDDLRKDKILVGGPETLVGDEVAERFTKALGREIKFSSLKPKNFAASMSKLITGSEDYEEVSIYGGMAAFYSWYNEQDPSPLAVDMNYLYKELKIKPTYFENWIKQHDWDNI</sequence>
<dbReference type="InterPro" id="IPR008030">
    <property type="entry name" value="NmrA-like"/>
</dbReference>
<accession>A0A381WNN2</accession>
<protein>
    <recommendedName>
        <fullName evidence="1">NmrA-like domain-containing protein</fullName>
    </recommendedName>
</protein>
<dbReference type="InterPro" id="IPR051604">
    <property type="entry name" value="Ergot_Alk_Oxidoreductase"/>
</dbReference>
<evidence type="ECO:0000259" key="1">
    <source>
        <dbReference type="Pfam" id="PF05368"/>
    </source>
</evidence>
<proteinExistence type="predicted"/>
<dbReference type="PANTHER" id="PTHR43162:SF1">
    <property type="entry name" value="PRESTALK A DIFFERENTIATION PROTEIN A"/>
    <property type="match status" value="1"/>
</dbReference>
<dbReference type="SUPFAM" id="SSF51735">
    <property type="entry name" value="NAD(P)-binding Rossmann-fold domains"/>
    <property type="match status" value="1"/>
</dbReference>
<name>A0A381WNN2_9ZZZZ</name>
<dbReference type="AlphaFoldDB" id="A0A381WNN2"/>
<feature type="domain" description="NmrA-like" evidence="1">
    <location>
        <begin position="3"/>
        <end position="294"/>
    </location>
</feature>
<dbReference type="Gene3D" id="3.40.50.720">
    <property type="entry name" value="NAD(P)-binding Rossmann-like Domain"/>
    <property type="match status" value="1"/>
</dbReference>